<proteinExistence type="predicted"/>
<comment type="subcellular location">
    <subcellularLocation>
        <location evidence="1">Membrane</location>
    </subcellularLocation>
</comment>
<dbReference type="EMBL" id="JAFKCU010000002">
    <property type="protein sequence ID" value="MBN7815658.1"/>
    <property type="molecule type" value="Genomic_DNA"/>
</dbReference>
<accession>A0ABS3CF01</accession>
<evidence type="ECO:0000259" key="2">
    <source>
        <dbReference type="Pfam" id="PF01370"/>
    </source>
</evidence>
<organism evidence="3 4">
    <name type="scientific">Algoriphagus pacificus</name>
    <dbReference type="NCBI Taxonomy" id="2811234"/>
    <lineage>
        <taxon>Bacteria</taxon>
        <taxon>Pseudomonadati</taxon>
        <taxon>Bacteroidota</taxon>
        <taxon>Cytophagia</taxon>
        <taxon>Cytophagales</taxon>
        <taxon>Cyclobacteriaceae</taxon>
        <taxon>Algoriphagus</taxon>
    </lineage>
</organism>
<dbReference type="PANTHER" id="PTHR14097:SF8">
    <property type="entry name" value="NAD(P)-BINDING DOMAIN-CONTAINING PROTEIN"/>
    <property type="match status" value="1"/>
</dbReference>
<keyword evidence="4" id="KW-1185">Reference proteome</keyword>
<feature type="domain" description="NAD-dependent epimerase/dehydratase" evidence="2">
    <location>
        <begin position="3"/>
        <end position="112"/>
    </location>
</feature>
<comment type="caution">
    <text evidence="3">The sequence shown here is derived from an EMBL/GenBank/DDBJ whole genome shotgun (WGS) entry which is preliminary data.</text>
</comment>
<gene>
    <name evidence="3" type="ORF">J0A69_09470</name>
</gene>
<evidence type="ECO:0000313" key="4">
    <source>
        <dbReference type="Proteomes" id="UP000664480"/>
    </source>
</evidence>
<evidence type="ECO:0000256" key="1">
    <source>
        <dbReference type="ARBA" id="ARBA00004370"/>
    </source>
</evidence>
<dbReference type="InterPro" id="IPR001509">
    <property type="entry name" value="Epimerase_deHydtase"/>
</dbReference>
<reference evidence="3 4" key="1">
    <citation type="submission" date="2021-03" db="EMBL/GenBank/DDBJ databases">
        <title>novel species isolated from a fishpond in China.</title>
        <authorList>
            <person name="Lu H."/>
            <person name="Cai Z."/>
        </authorList>
    </citation>
    <scope>NUCLEOTIDE SEQUENCE [LARGE SCALE GENOMIC DNA]</scope>
    <source>
        <strain evidence="3 4">YJ13C</strain>
    </source>
</reference>
<dbReference type="RefSeq" id="WP_206586315.1">
    <property type="nucleotide sequence ID" value="NZ_JAFKCU010000002.1"/>
</dbReference>
<dbReference type="PANTHER" id="PTHR14097">
    <property type="entry name" value="OXIDOREDUCTASE HTATIP2"/>
    <property type="match status" value="1"/>
</dbReference>
<dbReference type="Proteomes" id="UP000664480">
    <property type="component" value="Unassembled WGS sequence"/>
</dbReference>
<evidence type="ECO:0000313" key="3">
    <source>
        <dbReference type="EMBL" id="MBN7815658.1"/>
    </source>
</evidence>
<dbReference type="Gene3D" id="3.40.50.720">
    <property type="entry name" value="NAD(P)-binding Rossmann-like Domain"/>
    <property type="match status" value="1"/>
</dbReference>
<dbReference type="InterPro" id="IPR036291">
    <property type="entry name" value="NAD(P)-bd_dom_sf"/>
</dbReference>
<protein>
    <submittedName>
        <fullName evidence="3">Epimerase</fullName>
    </submittedName>
</protein>
<name>A0ABS3CF01_9BACT</name>
<dbReference type="SUPFAM" id="SSF51735">
    <property type="entry name" value="NAD(P)-binding Rossmann-fold domains"/>
    <property type="match status" value="1"/>
</dbReference>
<sequence length="219" mass="24595">MKIIITGSTGMVGEGVLIRALGNQSISEILVINRKSCGYTDAKLKEIIHPNFMDLNPIKDQLKGYDACFFCAGISSVGITKEAYEKITYHLTLAFAETLAELNPAMTFTYVSGQGTDSSEKSRSHWARIKGKTENELKKLPFKAVYAYRPGFIKPIEGMKNQLSFYKYIEWLYPVGQKALPNGFNLLEEIGDSMIYVSLHGFEQFILNGKEIRETAKKL</sequence>
<dbReference type="Pfam" id="PF01370">
    <property type="entry name" value="Epimerase"/>
    <property type="match status" value="1"/>
</dbReference>